<dbReference type="InterPro" id="IPR036280">
    <property type="entry name" value="Multihaem_cyt_sf"/>
</dbReference>
<evidence type="ECO:0000313" key="16">
    <source>
        <dbReference type="Proteomes" id="UP000094609"/>
    </source>
</evidence>
<dbReference type="PIRSF" id="PIRSF006105">
    <property type="entry name" value="NapB"/>
    <property type="match status" value="1"/>
</dbReference>
<dbReference type="STRING" id="1193502.SHALO_0952"/>
<evidence type="ECO:0000256" key="6">
    <source>
        <dbReference type="ARBA" id="ARBA00022723"/>
    </source>
</evidence>
<dbReference type="Proteomes" id="UP000094609">
    <property type="component" value="Chromosome"/>
</dbReference>
<keyword evidence="7 14" id="KW-0732">Signal</keyword>
<keyword evidence="16" id="KW-1185">Reference proteome</keyword>
<evidence type="ECO:0000256" key="11">
    <source>
        <dbReference type="ARBA" id="ARBA00031832"/>
    </source>
</evidence>
<comment type="PTM">
    <text evidence="12">Binds 2 heme C groups per subunit.</text>
</comment>
<feature type="binding site" description="covalent" evidence="12">
    <location>
        <position position="91"/>
    </location>
    <ligand>
        <name>heme c</name>
        <dbReference type="ChEBI" id="CHEBI:61717"/>
        <label>1</label>
    </ligand>
</feature>
<feature type="binding site" description="axial binding residue" evidence="13">
    <location>
        <position position="112"/>
    </location>
    <ligand>
        <name>heme c</name>
        <dbReference type="ChEBI" id="CHEBI:61717"/>
        <label>2</label>
    </ligand>
    <ligandPart>
        <name>Fe</name>
        <dbReference type="ChEBI" id="CHEBI:18248"/>
    </ligandPart>
</feature>
<evidence type="ECO:0000256" key="12">
    <source>
        <dbReference type="PIRSR" id="PIRSR006105-1"/>
    </source>
</evidence>
<proteinExistence type="inferred from homology"/>
<dbReference type="GO" id="GO:0046872">
    <property type="term" value="F:metal ion binding"/>
    <property type="evidence" value="ECO:0007669"/>
    <property type="project" value="UniProtKB-KW"/>
</dbReference>
<keyword evidence="10 13" id="KW-0408">Iron</keyword>
<dbReference type="Pfam" id="PF03892">
    <property type="entry name" value="NapB"/>
    <property type="match status" value="1"/>
</dbReference>
<evidence type="ECO:0000256" key="13">
    <source>
        <dbReference type="PIRSR" id="PIRSR006105-2"/>
    </source>
</evidence>
<feature type="binding site" description="axial binding residue" evidence="13">
    <location>
        <position position="95"/>
    </location>
    <ligand>
        <name>heme c</name>
        <dbReference type="ChEBI" id="CHEBI:61717"/>
        <label>1</label>
    </ligand>
    <ligandPart>
        <name>Fe</name>
        <dbReference type="ChEBI" id="CHEBI:18248"/>
    </ligandPart>
</feature>
<keyword evidence="4" id="KW-0813">Transport</keyword>
<protein>
    <recommendedName>
        <fullName evidence="3">Periplasmic nitrate reductase, electron transfer subunit</fullName>
    </recommendedName>
    <alternativeName>
        <fullName evidence="11">Diheme cytochrome c NapB</fullName>
    </alternativeName>
</protein>
<feature type="binding site" description="covalent" evidence="12">
    <location>
        <position position="94"/>
    </location>
    <ligand>
        <name>heme c</name>
        <dbReference type="ChEBI" id="CHEBI:61717"/>
        <label>1</label>
    </ligand>
</feature>
<dbReference type="AlphaFoldDB" id="A0A1D7TIC9"/>
<evidence type="ECO:0000256" key="8">
    <source>
        <dbReference type="ARBA" id="ARBA00022764"/>
    </source>
</evidence>
<comment type="subcellular location">
    <subcellularLocation>
        <location evidence="1">Periplasm</location>
    </subcellularLocation>
</comment>
<dbReference type="KEGG" id="shal:SHALO_0952"/>
<dbReference type="InterPro" id="IPR005591">
    <property type="entry name" value="NapB"/>
</dbReference>
<dbReference type="PATRIC" id="fig|1193502.14.peg.960"/>
<organism evidence="15 16">
    <name type="scientific">Sulfurospirillum halorespirans DSM 13726</name>
    <dbReference type="NCBI Taxonomy" id="1193502"/>
    <lineage>
        <taxon>Bacteria</taxon>
        <taxon>Pseudomonadati</taxon>
        <taxon>Campylobacterota</taxon>
        <taxon>Epsilonproteobacteria</taxon>
        <taxon>Campylobacterales</taxon>
        <taxon>Sulfurospirillaceae</taxon>
        <taxon>Sulfurospirillum</taxon>
    </lineage>
</organism>
<dbReference type="EMBL" id="CP017111">
    <property type="protein sequence ID" value="AOO64733.1"/>
    <property type="molecule type" value="Genomic_DNA"/>
</dbReference>
<evidence type="ECO:0000256" key="1">
    <source>
        <dbReference type="ARBA" id="ARBA00004418"/>
    </source>
</evidence>
<evidence type="ECO:0000256" key="7">
    <source>
        <dbReference type="ARBA" id="ARBA00022729"/>
    </source>
</evidence>
<feature type="chain" id="PRO_5009099402" description="Periplasmic nitrate reductase, electron transfer subunit" evidence="14">
    <location>
        <begin position="25"/>
        <end position="174"/>
    </location>
</feature>
<evidence type="ECO:0000256" key="5">
    <source>
        <dbReference type="ARBA" id="ARBA00022617"/>
    </source>
</evidence>
<dbReference type="RefSeq" id="WP_174543300.1">
    <property type="nucleotide sequence ID" value="NZ_CP017111.1"/>
</dbReference>
<evidence type="ECO:0000313" key="15">
    <source>
        <dbReference type="EMBL" id="AOO64733.1"/>
    </source>
</evidence>
<gene>
    <name evidence="15" type="ORF">SHALO_0952</name>
</gene>
<accession>A0A1D7TIC9</accession>
<dbReference type="SUPFAM" id="SSF48695">
    <property type="entry name" value="Multiheme cytochromes"/>
    <property type="match status" value="1"/>
</dbReference>
<evidence type="ECO:0000256" key="3">
    <source>
        <dbReference type="ARBA" id="ARBA00013773"/>
    </source>
</evidence>
<dbReference type="GO" id="GO:0042597">
    <property type="term" value="C:periplasmic space"/>
    <property type="evidence" value="ECO:0007669"/>
    <property type="project" value="UniProtKB-SubCell"/>
</dbReference>
<evidence type="ECO:0000256" key="4">
    <source>
        <dbReference type="ARBA" id="ARBA00022448"/>
    </source>
</evidence>
<evidence type="ECO:0000256" key="2">
    <source>
        <dbReference type="ARBA" id="ARBA00007368"/>
    </source>
</evidence>
<evidence type="ECO:0000256" key="9">
    <source>
        <dbReference type="ARBA" id="ARBA00022982"/>
    </source>
</evidence>
<keyword evidence="6 13" id="KW-0479">Metal-binding</keyword>
<evidence type="ECO:0000256" key="14">
    <source>
        <dbReference type="SAM" id="SignalP"/>
    </source>
</evidence>
<evidence type="ECO:0000256" key="10">
    <source>
        <dbReference type="ARBA" id="ARBA00023004"/>
    </source>
</evidence>
<feature type="binding site" description="axial binding residue" evidence="13">
    <location>
        <position position="76"/>
    </location>
    <ligand>
        <name>heme c</name>
        <dbReference type="ChEBI" id="CHEBI:61717"/>
        <label>1</label>
    </ligand>
    <ligandPart>
        <name>Fe</name>
        <dbReference type="ChEBI" id="CHEBI:18248"/>
    </ligandPart>
</feature>
<reference evidence="16" key="1">
    <citation type="submission" date="2016-08" db="EMBL/GenBank/DDBJ databases">
        <title>Complete genome sequence of the organohalide-respiring Epsilonproteobacterium Sulfurospirillum halorespirans.</title>
        <authorList>
            <person name="Goris T."/>
            <person name="Zimmermann J."/>
            <person name="Schenz B."/>
            <person name="Lemos M."/>
            <person name="Hackermueller J."/>
            <person name="Diekert G."/>
        </authorList>
    </citation>
    <scope>NUCLEOTIDE SEQUENCE [LARGE SCALE GENOMIC DNA]</scope>
    <source>
        <strain>DSM 13726</strain>
        <strain evidence="16">PCE-M2</strain>
    </source>
</reference>
<name>A0A1D7TIC9_9BACT</name>
<comment type="similarity">
    <text evidence="2">Belongs to the NapB family.</text>
</comment>
<keyword evidence="5 12" id="KW-0349">Heme</keyword>
<feature type="signal peptide" evidence="14">
    <location>
        <begin position="1"/>
        <end position="24"/>
    </location>
</feature>
<feature type="binding site" description="covalent" evidence="12">
    <location>
        <position position="132"/>
    </location>
    <ligand>
        <name>heme c</name>
        <dbReference type="ChEBI" id="CHEBI:61717"/>
        <label>2</label>
    </ligand>
</feature>
<keyword evidence="8" id="KW-0574">Periplasm</keyword>
<feature type="binding site" description="covalent" evidence="12">
    <location>
        <position position="135"/>
    </location>
    <ligand>
        <name>heme c</name>
        <dbReference type="ChEBI" id="CHEBI:61717"/>
        <label>2</label>
    </ligand>
</feature>
<dbReference type="GO" id="GO:0009061">
    <property type="term" value="P:anaerobic respiration"/>
    <property type="evidence" value="ECO:0007669"/>
    <property type="project" value="InterPro"/>
</dbReference>
<dbReference type="Gene3D" id="1.10.1130.10">
    <property type="entry name" value="Flavocytochrome C3, Chain A"/>
    <property type="match status" value="1"/>
</dbReference>
<keyword evidence="9" id="KW-0249">Electron transport</keyword>
<dbReference type="PANTHER" id="PTHR38604:SF1">
    <property type="entry name" value="PERIPLASMIC NITRATE REDUCTASE, ELECTRON TRANSFER SUBUNIT"/>
    <property type="match status" value="1"/>
</dbReference>
<sequence length="174" mass="19169">MISTKTLIMVSLLGVMVASGCAVSQSYNEEELGLRKVDLYSEKTVVGEPTSYSTVSAGESKMIQRSFENAPPMIPHDVEGMMDMTKDSNACTGCHLPEVAEAVKATPIPKSHFFDMRTQKVLTEMSQARYNCSACHAPQSANEPLVKNEFKPDYRKANGMERSNLIDNLNEGVR</sequence>
<dbReference type="PANTHER" id="PTHR38604">
    <property type="entry name" value="PERIPLASMIC NITRATE REDUCTASE, ELECTRON TRANSFER SUBUNIT"/>
    <property type="match status" value="1"/>
</dbReference>
<feature type="binding site" description="axial binding residue" evidence="13">
    <location>
        <position position="136"/>
    </location>
    <ligand>
        <name>heme c</name>
        <dbReference type="ChEBI" id="CHEBI:61717"/>
        <label>2</label>
    </ligand>
    <ligandPart>
        <name>Fe</name>
        <dbReference type="ChEBI" id="CHEBI:18248"/>
    </ligandPart>
</feature>
<dbReference type="PROSITE" id="PS51257">
    <property type="entry name" value="PROKAR_LIPOPROTEIN"/>
    <property type="match status" value="1"/>
</dbReference>